<feature type="transmembrane region" description="Helical" evidence="7">
    <location>
        <begin position="95"/>
        <end position="115"/>
    </location>
</feature>
<keyword evidence="9" id="KW-1185">Reference proteome</keyword>
<gene>
    <name evidence="8" type="ORF">TCE0_044r17007</name>
</gene>
<comment type="similarity">
    <text evidence="2 6">Belongs to the sodium:solute symporter (SSF) (TC 2.A.21) family.</text>
</comment>
<keyword evidence="5 7" id="KW-0472">Membrane</keyword>
<feature type="transmembrane region" description="Helical" evidence="7">
    <location>
        <begin position="56"/>
        <end position="75"/>
    </location>
</feature>
<keyword evidence="3 7" id="KW-0812">Transmembrane</keyword>
<dbReference type="AlphaFoldDB" id="A0A478ECD0"/>
<evidence type="ECO:0000256" key="2">
    <source>
        <dbReference type="ARBA" id="ARBA00006434"/>
    </source>
</evidence>
<protein>
    <submittedName>
        <fullName evidence="8">Urea active transporter</fullName>
    </submittedName>
</protein>
<evidence type="ECO:0000313" key="8">
    <source>
        <dbReference type="EMBL" id="GAM42750.1"/>
    </source>
</evidence>
<reference evidence="9" key="1">
    <citation type="journal article" date="2015" name="Genome Announc.">
        <title>Draft genome sequence of Talaromyces cellulolyticus strain Y-94, a source of lignocellulosic biomass-degrading enzymes.</title>
        <authorList>
            <person name="Fujii T."/>
            <person name="Koike H."/>
            <person name="Sawayama S."/>
            <person name="Yano S."/>
            <person name="Inoue H."/>
        </authorList>
    </citation>
    <scope>NUCLEOTIDE SEQUENCE [LARGE SCALE GENOMIC DNA]</scope>
    <source>
        <strain evidence="9">Y-94</strain>
    </source>
</reference>
<evidence type="ECO:0000256" key="1">
    <source>
        <dbReference type="ARBA" id="ARBA00004141"/>
    </source>
</evidence>
<dbReference type="PROSITE" id="PS50283">
    <property type="entry name" value="NA_SOLUT_SYMP_3"/>
    <property type="match status" value="1"/>
</dbReference>
<evidence type="ECO:0000256" key="3">
    <source>
        <dbReference type="ARBA" id="ARBA00022692"/>
    </source>
</evidence>
<proteinExistence type="inferred from homology"/>
<dbReference type="Proteomes" id="UP000053095">
    <property type="component" value="Unassembled WGS sequence"/>
</dbReference>
<evidence type="ECO:0000256" key="4">
    <source>
        <dbReference type="ARBA" id="ARBA00022989"/>
    </source>
</evidence>
<dbReference type="PANTHER" id="PTHR46154:SF3">
    <property type="entry name" value="DUR32P"/>
    <property type="match status" value="1"/>
</dbReference>
<evidence type="ECO:0000256" key="6">
    <source>
        <dbReference type="RuleBase" id="RU362091"/>
    </source>
</evidence>
<sequence>MFVTNLLSVTSMILGAAGVISALTGMNIVASTFLLPLGVIVYTVAGGLKAIFLTDYVHTLIVMVTLAFLTIKAINNPAITGLSSFYDGSIFSFKSKSSIIFGLVHSIGDFALVIMDTSFWQKGFAADTAATMVGTTTGLAAIALEKSSTCPTYPRLMTTEEINAGYVLPYTVMAIGQRRRLGTTPRRLHVCNEHYFR</sequence>
<evidence type="ECO:0000256" key="7">
    <source>
        <dbReference type="SAM" id="Phobius"/>
    </source>
</evidence>
<dbReference type="InterPro" id="IPR001734">
    <property type="entry name" value="Na/solute_symporter"/>
</dbReference>
<dbReference type="Gene3D" id="1.20.1730.10">
    <property type="entry name" value="Sodium/glucose cotransporter"/>
    <property type="match status" value="1"/>
</dbReference>
<evidence type="ECO:0000313" key="9">
    <source>
        <dbReference type="Proteomes" id="UP000053095"/>
    </source>
</evidence>
<dbReference type="PANTHER" id="PTHR46154">
    <property type="match status" value="1"/>
</dbReference>
<dbReference type="EMBL" id="DF933840">
    <property type="protein sequence ID" value="GAM42750.1"/>
    <property type="molecule type" value="Genomic_DNA"/>
</dbReference>
<dbReference type="InterPro" id="IPR031155">
    <property type="entry name" value="DUR"/>
</dbReference>
<evidence type="ECO:0000256" key="5">
    <source>
        <dbReference type="ARBA" id="ARBA00023136"/>
    </source>
</evidence>
<dbReference type="Pfam" id="PF00474">
    <property type="entry name" value="SSF"/>
    <property type="match status" value="1"/>
</dbReference>
<accession>A0A478ECD0</accession>
<dbReference type="GO" id="GO:0005886">
    <property type="term" value="C:plasma membrane"/>
    <property type="evidence" value="ECO:0007669"/>
    <property type="project" value="TreeGrafter"/>
</dbReference>
<dbReference type="InterPro" id="IPR038377">
    <property type="entry name" value="Na/Glc_symporter_sf"/>
</dbReference>
<keyword evidence="4 7" id="KW-1133">Transmembrane helix</keyword>
<dbReference type="GO" id="GO:0015204">
    <property type="term" value="F:urea transmembrane transporter activity"/>
    <property type="evidence" value="ECO:0007669"/>
    <property type="project" value="InterPro"/>
</dbReference>
<feature type="transmembrane region" description="Helical" evidence="7">
    <location>
        <begin position="12"/>
        <end position="44"/>
    </location>
</feature>
<organism evidence="8 9">
    <name type="scientific">Talaromyces pinophilus</name>
    <name type="common">Penicillium pinophilum</name>
    <dbReference type="NCBI Taxonomy" id="128442"/>
    <lineage>
        <taxon>Eukaryota</taxon>
        <taxon>Fungi</taxon>
        <taxon>Dikarya</taxon>
        <taxon>Ascomycota</taxon>
        <taxon>Pezizomycotina</taxon>
        <taxon>Eurotiomycetes</taxon>
        <taxon>Eurotiomycetidae</taxon>
        <taxon>Eurotiales</taxon>
        <taxon>Trichocomaceae</taxon>
        <taxon>Talaromyces</taxon>
        <taxon>Talaromyces sect. Talaromyces</taxon>
    </lineage>
</organism>
<name>A0A478ECD0_TALPI</name>
<comment type="subcellular location">
    <subcellularLocation>
        <location evidence="1">Membrane</location>
        <topology evidence="1">Multi-pass membrane protein</topology>
    </subcellularLocation>
</comment>